<keyword evidence="2" id="KW-1185">Reference proteome</keyword>
<dbReference type="Pfam" id="PF02343">
    <property type="entry name" value="TRA-1_regulated"/>
    <property type="match status" value="1"/>
</dbReference>
<gene>
    <name evidence="1" type="primary">Cni-F59A6.11</name>
    <name evidence="1" type="synonym">Cnig_chr_II.g6837</name>
    <name evidence="1" type="ORF">B9Z55_006837</name>
</gene>
<sequence length="77" mass="8908">MFQKILSQDLETYSIGPYVELQELFGIVCENSKWVITKYPFGFSYFKKGTGEEVQIPGDELISKAYKTFVKNFYCDG</sequence>
<dbReference type="EMBL" id="PDUG01000002">
    <property type="protein sequence ID" value="PIC47498.1"/>
    <property type="molecule type" value="Genomic_DNA"/>
</dbReference>
<dbReference type="InterPro" id="IPR003326">
    <property type="entry name" value="TRA-1_regulated"/>
</dbReference>
<reference evidence="2" key="1">
    <citation type="submission" date="2017-10" db="EMBL/GenBank/DDBJ databases">
        <title>Rapid genome shrinkage in a self-fertile nematode reveals novel sperm competition proteins.</title>
        <authorList>
            <person name="Yin D."/>
            <person name="Schwarz E.M."/>
            <person name="Thomas C.G."/>
            <person name="Felde R.L."/>
            <person name="Korf I.F."/>
            <person name="Cutter A.D."/>
            <person name="Schartner C.M."/>
            <person name="Ralston E.J."/>
            <person name="Meyer B.J."/>
            <person name="Haag E.S."/>
        </authorList>
    </citation>
    <scope>NUCLEOTIDE SEQUENCE [LARGE SCALE GENOMIC DNA]</scope>
    <source>
        <strain evidence="2">JU1422</strain>
    </source>
</reference>
<protein>
    <submittedName>
        <fullName evidence="1">Uncharacterized protein</fullName>
    </submittedName>
</protein>
<name>A0A2G5V6S5_9PELO</name>
<proteinExistence type="predicted"/>
<dbReference type="AlphaFoldDB" id="A0A2G5V6S5"/>
<accession>A0A2G5V6S5</accession>
<evidence type="ECO:0000313" key="1">
    <source>
        <dbReference type="EMBL" id="PIC47498.1"/>
    </source>
</evidence>
<dbReference type="OrthoDB" id="5891964at2759"/>
<organism evidence="1 2">
    <name type="scientific">Caenorhabditis nigoni</name>
    <dbReference type="NCBI Taxonomy" id="1611254"/>
    <lineage>
        <taxon>Eukaryota</taxon>
        <taxon>Metazoa</taxon>
        <taxon>Ecdysozoa</taxon>
        <taxon>Nematoda</taxon>
        <taxon>Chromadorea</taxon>
        <taxon>Rhabditida</taxon>
        <taxon>Rhabditina</taxon>
        <taxon>Rhabditomorpha</taxon>
        <taxon>Rhabditoidea</taxon>
        <taxon>Rhabditidae</taxon>
        <taxon>Peloderinae</taxon>
        <taxon>Caenorhabditis</taxon>
    </lineage>
</organism>
<dbReference type="Proteomes" id="UP000230233">
    <property type="component" value="Chromosome II"/>
</dbReference>
<evidence type="ECO:0000313" key="2">
    <source>
        <dbReference type="Proteomes" id="UP000230233"/>
    </source>
</evidence>
<comment type="caution">
    <text evidence="1">The sequence shown here is derived from an EMBL/GenBank/DDBJ whole genome shotgun (WGS) entry which is preliminary data.</text>
</comment>